<dbReference type="GO" id="GO:0010792">
    <property type="term" value="P:DNA double-strand break processing involved in repair via single-strand annealing"/>
    <property type="evidence" value="ECO:0007669"/>
    <property type="project" value="TreeGrafter"/>
</dbReference>
<dbReference type="OrthoDB" id="5801062at2759"/>
<dbReference type="PANTHER" id="PTHR15107:SF0">
    <property type="entry name" value="DNA ENDONUCLEASE ACTIVATOR CTP1 C-TERMINAL DOMAIN-CONTAINING PROTEIN"/>
    <property type="match status" value="1"/>
</dbReference>
<evidence type="ECO:0000313" key="3">
    <source>
        <dbReference type="Proteomes" id="UP000663880"/>
    </source>
</evidence>
<name>A0A821W0X3_9NEOP</name>
<proteinExistence type="predicted"/>
<keyword evidence="1" id="KW-0175">Coiled coil</keyword>
<organism evidence="2 3">
    <name type="scientific">Pieris macdunnoughi</name>
    <dbReference type="NCBI Taxonomy" id="345717"/>
    <lineage>
        <taxon>Eukaryota</taxon>
        <taxon>Metazoa</taxon>
        <taxon>Ecdysozoa</taxon>
        <taxon>Arthropoda</taxon>
        <taxon>Hexapoda</taxon>
        <taxon>Insecta</taxon>
        <taxon>Pterygota</taxon>
        <taxon>Neoptera</taxon>
        <taxon>Endopterygota</taxon>
        <taxon>Lepidoptera</taxon>
        <taxon>Glossata</taxon>
        <taxon>Ditrysia</taxon>
        <taxon>Papilionoidea</taxon>
        <taxon>Pieridae</taxon>
        <taxon>Pierinae</taxon>
        <taxon>Pieris</taxon>
    </lineage>
</organism>
<sequence length="467" mass="53323">MNSELLIGLPNLSFPKVVAMKITLQDTIRCFKELAEEYDELNKENMEYKSKFQSVEEKCNCKSLSSQDELKKELQQKNYLIQKVASALTELLETKDLKIIDDIFKIICSETKLDHNDVAVKEEVQDESLSEIAGTPGRKSPIILMSKKVKTNTAFGLSLNKKSEETRETPEKCVKLIFPSPTRSKGSGRLKQSRLNVLKEKSSLVVDLTCSPEAVRTDNDKCNVKKEVTDYDETILPSPTSGPFLLHQMFKSMSRDSPSKFKKPQSPLKLKLEETETFHDRNRTDSATYTQHSIDLMKHCRRNLKINKSENEDENMECDANDSVSLLHNKNSPQKAPLGVNNNVLNTQVDMESSLSILQRNARISPPKTTLPKRTKLEPVEPVYKEPTLRKKSDKRALPGWSCDNCMQFYGTLYADKPDMLAQKMEECSKHRGRNNPIRPSTPNGFWDIRWDVPADTEEFNRRNNAV</sequence>
<dbReference type="PANTHER" id="PTHR15107">
    <property type="entry name" value="RETINOBLASTOMA BINDING PROTEIN 8"/>
    <property type="match status" value="1"/>
</dbReference>
<evidence type="ECO:0000313" key="2">
    <source>
        <dbReference type="EMBL" id="CAF4917724.1"/>
    </source>
</evidence>
<reference evidence="2" key="1">
    <citation type="submission" date="2021-02" db="EMBL/GenBank/DDBJ databases">
        <authorList>
            <person name="Steward A R."/>
        </authorList>
    </citation>
    <scope>NUCLEOTIDE SEQUENCE</scope>
</reference>
<dbReference type="GO" id="GO:0003684">
    <property type="term" value="F:damaged DNA binding"/>
    <property type="evidence" value="ECO:0007669"/>
    <property type="project" value="TreeGrafter"/>
</dbReference>
<dbReference type="InterPro" id="IPR033316">
    <property type="entry name" value="RBBP8-like"/>
</dbReference>
<dbReference type="EMBL" id="CAJOBZ010000051">
    <property type="protein sequence ID" value="CAF4917724.1"/>
    <property type="molecule type" value="Genomic_DNA"/>
</dbReference>
<dbReference type="Proteomes" id="UP000663880">
    <property type="component" value="Unassembled WGS sequence"/>
</dbReference>
<comment type="caution">
    <text evidence="2">The sequence shown here is derived from an EMBL/GenBank/DDBJ whole genome shotgun (WGS) entry which is preliminary data.</text>
</comment>
<keyword evidence="3" id="KW-1185">Reference proteome</keyword>
<gene>
    <name evidence="2" type="ORF">PMACD_LOCUS12743</name>
</gene>
<evidence type="ECO:0000256" key="1">
    <source>
        <dbReference type="SAM" id="Coils"/>
    </source>
</evidence>
<accession>A0A821W0X3</accession>
<dbReference type="AlphaFoldDB" id="A0A821W0X3"/>
<evidence type="ECO:0008006" key="4">
    <source>
        <dbReference type="Google" id="ProtNLM"/>
    </source>
</evidence>
<feature type="coiled-coil region" evidence="1">
    <location>
        <begin position="24"/>
        <end position="58"/>
    </location>
</feature>
<protein>
    <recommendedName>
        <fullName evidence="4">DNA endonuclease RBBP8</fullName>
    </recommendedName>
</protein>